<gene>
    <name evidence="2" type="ORF">AFI02nite_40160</name>
</gene>
<evidence type="ECO:0000256" key="1">
    <source>
        <dbReference type="SAM" id="Phobius"/>
    </source>
</evidence>
<accession>A0A510URW3</accession>
<evidence type="ECO:0000313" key="3">
    <source>
        <dbReference type="Proteomes" id="UP000321787"/>
    </source>
</evidence>
<comment type="caution">
    <text evidence="2">The sequence shown here is derived from an EMBL/GenBank/DDBJ whole genome shotgun (WGS) entry which is preliminary data.</text>
</comment>
<proteinExistence type="predicted"/>
<organism evidence="2 3">
    <name type="scientific">Aliivibrio fischeri</name>
    <name type="common">Vibrio fischeri</name>
    <dbReference type="NCBI Taxonomy" id="668"/>
    <lineage>
        <taxon>Bacteria</taxon>
        <taxon>Pseudomonadati</taxon>
        <taxon>Pseudomonadota</taxon>
        <taxon>Gammaproteobacteria</taxon>
        <taxon>Vibrionales</taxon>
        <taxon>Vibrionaceae</taxon>
        <taxon>Aliivibrio</taxon>
    </lineage>
</organism>
<feature type="transmembrane region" description="Helical" evidence="1">
    <location>
        <begin position="22"/>
        <end position="41"/>
    </location>
</feature>
<dbReference type="AlphaFoldDB" id="A0A510URW3"/>
<sequence>MFRDEVDHHFIPKYYNLLWLDYYRLFFNGVDCYTFFLHYIIKFGMYLINNM</sequence>
<dbReference type="Proteomes" id="UP000321787">
    <property type="component" value="Unassembled WGS sequence"/>
</dbReference>
<reference evidence="2 3" key="1">
    <citation type="submission" date="2019-07" db="EMBL/GenBank/DDBJ databases">
        <title>Whole genome shotgun sequence of Aliivibrio fischeri NBRC 101058.</title>
        <authorList>
            <person name="Hosoyama A."/>
            <person name="Uohara A."/>
            <person name="Ohji S."/>
            <person name="Ichikawa N."/>
        </authorList>
    </citation>
    <scope>NUCLEOTIDE SEQUENCE [LARGE SCALE GENOMIC DNA]</scope>
    <source>
        <strain evidence="2 3">NBRC 101058</strain>
    </source>
</reference>
<keyword evidence="1" id="KW-0812">Transmembrane</keyword>
<evidence type="ECO:0000313" key="2">
    <source>
        <dbReference type="EMBL" id="GEK15980.1"/>
    </source>
</evidence>
<keyword evidence="1" id="KW-0472">Membrane</keyword>
<keyword evidence="1" id="KW-1133">Transmembrane helix</keyword>
<dbReference type="EMBL" id="BJTZ01000052">
    <property type="protein sequence ID" value="GEK15980.1"/>
    <property type="molecule type" value="Genomic_DNA"/>
</dbReference>
<protein>
    <submittedName>
        <fullName evidence="2">Uncharacterized protein</fullName>
    </submittedName>
</protein>
<name>A0A510URW3_ALIFS</name>